<feature type="compositionally biased region" description="Basic and acidic residues" evidence="1">
    <location>
        <begin position="555"/>
        <end position="572"/>
    </location>
</feature>
<feature type="compositionally biased region" description="Acidic residues" evidence="1">
    <location>
        <begin position="1813"/>
        <end position="1822"/>
    </location>
</feature>
<gene>
    <name evidence="3" type="ORF">CEUTPL_LOCUS8019</name>
</gene>
<name>A0A9N9MRA3_9CUCU</name>
<dbReference type="Proteomes" id="UP001152799">
    <property type="component" value="Chromosome 4"/>
</dbReference>
<feature type="compositionally biased region" description="Basic and acidic residues" evidence="1">
    <location>
        <begin position="1615"/>
        <end position="1631"/>
    </location>
</feature>
<feature type="compositionally biased region" description="Basic and acidic residues" evidence="1">
    <location>
        <begin position="1654"/>
        <end position="1673"/>
    </location>
</feature>
<feature type="compositionally biased region" description="Polar residues" evidence="1">
    <location>
        <begin position="1723"/>
        <end position="1736"/>
    </location>
</feature>
<organism evidence="3 4">
    <name type="scientific">Ceutorhynchus assimilis</name>
    <name type="common">cabbage seed weevil</name>
    <dbReference type="NCBI Taxonomy" id="467358"/>
    <lineage>
        <taxon>Eukaryota</taxon>
        <taxon>Metazoa</taxon>
        <taxon>Ecdysozoa</taxon>
        <taxon>Arthropoda</taxon>
        <taxon>Hexapoda</taxon>
        <taxon>Insecta</taxon>
        <taxon>Pterygota</taxon>
        <taxon>Neoptera</taxon>
        <taxon>Endopterygota</taxon>
        <taxon>Coleoptera</taxon>
        <taxon>Polyphaga</taxon>
        <taxon>Cucujiformia</taxon>
        <taxon>Curculionidae</taxon>
        <taxon>Ceutorhynchinae</taxon>
        <taxon>Ceutorhynchus</taxon>
    </lineage>
</organism>
<feature type="compositionally biased region" description="Basic and acidic residues" evidence="1">
    <location>
        <begin position="307"/>
        <end position="319"/>
    </location>
</feature>
<proteinExistence type="predicted"/>
<feature type="compositionally biased region" description="Basic and acidic residues" evidence="1">
    <location>
        <begin position="338"/>
        <end position="351"/>
    </location>
</feature>
<feature type="region of interest" description="Disordered" evidence="1">
    <location>
        <begin position="2015"/>
        <end position="2035"/>
    </location>
</feature>
<feature type="compositionally biased region" description="Polar residues" evidence="1">
    <location>
        <begin position="1922"/>
        <end position="1933"/>
    </location>
</feature>
<feature type="region of interest" description="Disordered" evidence="1">
    <location>
        <begin position="1536"/>
        <end position="1590"/>
    </location>
</feature>
<feature type="region of interest" description="Disordered" evidence="1">
    <location>
        <begin position="241"/>
        <end position="260"/>
    </location>
</feature>
<evidence type="ECO:0000313" key="4">
    <source>
        <dbReference type="Proteomes" id="UP001152799"/>
    </source>
</evidence>
<reference evidence="3" key="1">
    <citation type="submission" date="2022-01" db="EMBL/GenBank/DDBJ databases">
        <authorList>
            <person name="King R."/>
        </authorList>
    </citation>
    <scope>NUCLEOTIDE SEQUENCE</scope>
</reference>
<feature type="compositionally biased region" description="Basic and acidic residues" evidence="1">
    <location>
        <begin position="1835"/>
        <end position="1859"/>
    </location>
</feature>
<feature type="compositionally biased region" description="Acidic residues" evidence="1">
    <location>
        <begin position="1906"/>
        <end position="1916"/>
    </location>
</feature>
<dbReference type="OrthoDB" id="6915407at2759"/>
<feature type="compositionally biased region" description="Basic and acidic residues" evidence="1">
    <location>
        <begin position="1539"/>
        <end position="1549"/>
    </location>
</feature>
<feature type="compositionally biased region" description="Polar residues" evidence="1">
    <location>
        <begin position="1577"/>
        <end position="1589"/>
    </location>
</feature>
<feature type="chain" id="PRO_5040124878" evidence="2">
    <location>
        <begin position="18"/>
        <end position="2073"/>
    </location>
</feature>
<feature type="region of interest" description="Disordered" evidence="1">
    <location>
        <begin position="841"/>
        <end position="881"/>
    </location>
</feature>
<feature type="region of interest" description="Disordered" evidence="1">
    <location>
        <begin position="592"/>
        <end position="647"/>
    </location>
</feature>
<feature type="region of interest" description="Disordered" evidence="1">
    <location>
        <begin position="1295"/>
        <end position="1318"/>
    </location>
</feature>
<feature type="compositionally biased region" description="Basic and acidic residues" evidence="1">
    <location>
        <begin position="595"/>
        <end position="634"/>
    </location>
</feature>
<feature type="region of interest" description="Disordered" evidence="1">
    <location>
        <begin position="307"/>
        <end position="393"/>
    </location>
</feature>
<evidence type="ECO:0000256" key="1">
    <source>
        <dbReference type="SAM" id="MobiDB-lite"/>
    </source>
</evidence>
<feature type="compositionally biased region" description="Basic and acidic residues" evidence="1">
    <location>
        <begin position="1295"/>
        <end position="1305"/>
    </location>
</feature>
<feature type="compositionally biased region" description="Acidic residues" evidence="1">
    <location>
        <begin position="512"/>
        <end position="544"/>
    </location>
</feature>
<evidence type="ECO:0000256" key="2">
    <source>
        <dbReference type="SAM" id="SignalP"/>
    </source>
</evidence>
<feature type="compositionally biased region" description="Acidic residues" evidence="1">
    <location>
        <begin position="352"/>
        <end position="364"/>
    </location>
</feature>
<feature type="region of interest" description="Disordered" evidence="1">
    <location>
        <begin position="1813"/>
        <end position="1933"/>
    </location>
</feature>
<protein>
    <submittedName>
        <fullName evidence="3">Uncharacterized protein</fullName>
    </submittedName>
</protein>
<keyword evidence="2" id="KW-0732">Signal</keyword>
<feature type="compositionally biased region" description="Basic and acidic residues" evidence="1">
    <location>
        <begin position="849"/>
        <end position="862"/>
    </location>
</feature>
<feature type="compositionally biased region" description="Basic and acidic residues" evidence="1">
    <location>
        <begin position="1889"/>
        <end position="1905"/>
    </location>
</feature>
<evidence type="ECO:0000313" key="3">
    <source>
        <dbReference type="EMBL" id="CAG9767454.1"/>
    </source>
</evidence>
<feature type="compositionally biased region" description="Basic and acidic residues" evidence="1">
    <location>
        <begin position="872"/>
        <end position="881"/>
    </location>
</feature>
<accession>A0A9N9MRA3</accession>
<feature type="region of interest" description="Disordered" evidence="1">
    <location>
        <begin position="1954"/>
        <end position="1993"/>
    </location>
</feature>
<feature type="compositionally biased region" description="Acidic residues" evidence="1">
    <location>
        <begin position="320"/>
        <end position="337"/>
    </location>
</feature>
<feature type="compositionally biased region" description="Acidic residues" evidence="1">
    <location>
        <begin position="1558"/>
        <end position="1572"/>
    </location>
</feature>
<keyword evidence="4" id="KW-1185">Reference proteome</keyword>
<feature type="region of interest" description="Disordered" evidence="1">
    <location>
        <begin position="1606"/>
        <end position="1761"/>
    </location>
</feature>
<feature type="compositionally biased region" description="Low complexity" evidence="1">
    <location>
        <begin position="1697"/>
        <end position="1722"/>
    </location>
</feature>
<dbReference type="EMBL" id="OU892280">
    <property type="protein sequence ID" value="CAG9767454.1"/>
    <property type="molecule type" value="Genomic_DNA"/>
</dbReference>
<feature type="region of interest" description="Disordered" evidence="1">
    <location>
        <begin position="1332"/>
        <end position="1400"/>
    </location>
</feature>
<feature type="signal peptide" evidence="2">
    <location>
        <begin position="1"/>
        <end position="17"/>
    </location>
</feature>
<feature type="compositionally biased region" description="Basic and acidic residues" evidence="1">
    <location>
        <begin position="1383"/>
        <end position="1393"/>
    </location>
</feature>
<feature type="compositionally biased region" description="Basic and acidic residues" evidence="1">
    <location>
        <begin position="365"/>
        <end position="374"/>
    </location>
</feature>
<sequence length="2073" mass="239374">MWTLFGVWTIILVGVSAIRVPTHWGNEQQETIKRLVPDYNGYRSWHPSFQRRMFENVQENLPQQTIIYNPLQPQIMQPSNNGLHVPEHQKNLPRQTITYNPLQPSMSVNLNNGFYIPEQQKLYKNVPSLLNPRYTNEDLYLKKLWEHTQKLLRSQRPNLISNENLAEIKSSPIGNLEKQAELNKIAMDYNSRAYNTDSFRVSASTLSPLILEPTTKKEPVFSVTEGYRNVLVQGANSKKYNMENQGETKQILSKEKPQRKRKVTKIYKIHNGGWNNNLVQAEPIIRIPQIYKNENRRNYVIKNYRDDDLHEPKDDKDLERDDEENERVNEEDDNSNEEETKSDDVDNKNDTSNEEDEEDEETEDKEVPHSEHADPIPVPTKPIYPGEGQWAKPGLKHRVHNSQHKFFKPQEVEQKPSGYNVFEDLEHYFENQRDNFGQTFGANSNLDITTPSSGIFQPNPVNPIVVYDPFTESSSLNATIARKSAENVNSEEAIVDTEEETIVTANTNPEEAINDSEENLVDESDVDSNEEIEESEENDEDEEGFVPLQLYSQVRKSENEEHEPYNPLEHGRLKEIIKDSKVQTVYTEEGYEDSAYDHAGHEKKAEKDQGYSEFERDKLGKDNDEKNDNKKENSEETAVLDKSLDSIGSDTVFPTNNNFITTQEVKTTQIKDKNNGDMQLEIENEVKVISQPNNSTKTHRYIKIYPKISMEIAKGTSTTEKSIEIDKAVHQEINNMDESTTESSTVSIIEAITKKTNNRKKRSSGTGFEDVIIDTDFIDKINHKFAPKPEIDINKYPYYTMPNLNDDSPLRYAENMNNIPVKTEGELSFYKMADNRHECDEIPQNIDPIPEHVKNAPSKKEEVSDEEEEEDSREKRDVGPRIQLGDKIDCLKARYFGENPLDSPFFKEETVGPVRPIFTELAPHHNEIVSNKNERKFEISKDNLLVIENDKAESIKVPLVTKPTPSPLVSLMTTPKYTLKLTPKNIYDQIKLLDHLATDETKIINKVEQTNQNSTKEESRESKTLVEVNDNITKEVDQEPTLEPEALRRKLRPRRPNYQVFDVNKYLTTTPFSLFDTVSTTVLPKYKVFSEVFYKDEIKPNEQLNVFADVQNNIKNSNNVELPLEQSRSDFAEPNAVTVSSVDLPRTTQAPSVRVKKFQTDSSSHKNNIPEHNIPKSYNVQKHYVKTPGNQKVILPEINGFVNNQMSHKRITSNPTIVDPILPTNKPRKIKRRRKPTTTTTSTTLRTTTNIRVPEQTVPKNHQPFVIDFIEEIQQVIGLVPPQEFEYRTLPEEDVDENTKEKTYDYPKPVNSISEPPSTEVPMNNYYFTGLKPPSNKRARPYSEYTNINRNFVRRRGGREESSRKKREAARPAYADLSRNRGRQNEGLEKSPVVDDVDDYVPHRPKNYHYDEATGKIVYHTKPAVVEKEEELEYEEIEVPDTPGVYLERAEDATHPTPEKVTTKELLATATPPPDGKGLLDFVVKLKNNPNYKFIPDPTTPKPGTVTTTEAFVTVDPKSTDPPEFLSILSKVKANKNYKPIEDPKENKNKVKSTTAEPESEEEYVDEEDEEDAPRHVQNSPGGQTQDLGNIQIFDIGDYLPKMKSFTPRTTIDYSKYKTIERPHSKSREKEKEEEEEEVRRPSFNRGGQQFSERNIEEKESIERPTIHYKKEPVSTTTTTTTTTEKIIQFRRGTRPSTQRTTNSESTEQTTTRRSRRPSGTTKKPTTSAEDMQTTEKVARVYPENYSTERPYSDQHDKAKRVYRRRPVRIRYTTERDSEEEETIDKIVRRSLDIEANEQPEFEEIYTEIKDEIIDDDDDDDASESKQNVEIIDTNYDRMQKHGGNYKKETKEDVKESGKVEILNQKYDKTAKDGGNYRKIPDDDVEIVNYDKNEKHGGNYRKPSEEEQEDIEDTDNERETNLDQNVQPNNDATIERNFNPQQITPKGFETKNTRKIKIRRRPTTTTTQPSKSVPRLTDVVPKPDHFYSDPQLPRQINNLGSEKPDLASEELSEVTENGDVAGSEKPVSEGLERPHTRRRRIKLRRRNFDIENSTKKPLYIKDPSKRLYYYVPV</sequence>
<feature type="region of interest" description="Disordered" evidence="1">
    <location>
        <begin position="507"/>
        <end position="572"/>
    </location>
</feature>
<feature type="compositionally biased region" description="Polar residues" evidence="1">
    <location>
        <begin position="241"/>
        <end position="251"/>
    </location>
</feature>
<feature type="compositionally biased region" description="Basic and acidic residues" evidence="1">
    <location>
        <begin position="1866"/>
        <end position="1882"/>
    </location>
</feature>